<evidence type="ECO:0000259" key="2">
    <source>
        <dbReference type="Pfam" id="PF20530"/>
    </source>
</evidence>
<feature type="transmembrane region" description="Helical" evidence="1">
    <location>
        <begin position="138"/>
        <end position="159"/>
    </location>
</feature>
<keyword evidence="1" id="KW-0472">Membrane</keyword>
<dbReference type="EMBL" id="JAJOMB010000001">
    <property type="protein sequence ID" value="MCD5309469.1"/>
    <property type="molecule type" value="Genomic_DNA"/>
</dbReference>
<proteinExistence type="predicted"/>
<reference evidence="3" key="1">
    <citation type="submission" date="2021-11" db="EMBL/GenBank/DDBJ databases">
        <title>Streptomyces corallinus and Kineosporia corallina sp. nov., two new coral-derived marine actinobacteria.</title>
        <authorList>
            <person name="Buangrab K."/>
            <person name="Sutthacheep M."/>
            <person name="Yeemin T."/>
            <person name="Harunari E."/>
            <person name="Igarashi Y."/>
            <person name="Sripreechasak P."/>
            <person name="Kanchanasin P."/>
            <person name="Tanasupawat S."/>
            <person name="Phongsopitanun W."/>
        </authorList>
    </citation>
    <scope>NUCLEOTIDE SEQUENCE</scope>
    <source>
        <strain evidence="3">JCM 31032</strain>
    </source>
</reference>
<feature type="transmembrane region" description="Helical" evidence="1">
    <location>
        <begin position="98"/>
        <end position="118"/>
    </location>
</feature>
<evidence type="ECO:0000256" key="1">
    <source>
        <dbReference type="SAM" id="Phobius"/>
    </source>
</evidence>
<evidence type="ECO:0000313" key="3">
    <source>
        <dbReference type="EMBL" id="MCD5309469.1"/>
    </source>
</evidence>
<sequence>MPDEAAAPGDATFGSAFVDRWVRGSIDVTPLTEADRRGVEAGLAALHEAAVGHPWHGNVVWVRSPQELARALANAPALMRGPYLAVAGRARAFRVAKALSQGTMVLGYAFIAAMVAFLPSYYAGSMVSRAAGYQLEGGGLLAVVVLVTIVTGLAAAAVLSRAAINSARNVFAPIGAEIEQTVQPILAPGRLGDLDVAAAVRRRTGGLWDERLLDGAWTEGAKVRGFHRDGMLHDPSVPGAAGPAALRELGGSLLLDAPGQAVLSGLIDVRRALVWVPYAWLTVVLEPPVQMHTEQAGEGVRLHREDGPALVWADGQVEFYLHGVRIPAELAGREPTVRELHAERNSEVRRVLIEREGWTHYISRAGLRLVSQAPDPGNPGRELRLYRTPARVFDSDRLLLMTNGSPDRTGALRHYAELVPGTLNDPVEAAAWQYGVPADVYRELARRT</sequence>
<accession>A0A9X1N973</accession>
<keyword evidence="4" id="KW-1185">Reference proteome</keyword>
<evidence type="ECO:0000313" key="4">
    <source>
        <dbReference type="Proteomes" id="UP001138997"/>
    </source>
</evidence>
<dbReference type="InterPro" id="IPR046633">
    <property type="entry name" value="DUF6745"/>
</dbReference>
<dbReference type="Pfam" id="PF20530">
    <property type="entry name" value="DUF6745"/>
    <property type="match status" value="1"/>
</dbReference>
<gene>
    <name evidence="3" type="ORF">LR394_01050</name>
</gene>
<keyword evidence="1" id="KW-1133">Transmembrane helix</keyword>
<feature type="domain" description="DUF6745" evidence="2">
    <location>
        <begin position="255"/>
        <end position="443"/>
    </location>
</feature>
<keyword evidence="1" id="KW-0812">Transmembrane</keyword>
<dbReference type="AlphaFoldDB" id="A0A9X1N973"/>
<dbReference type="RefSeq" id="WP_231438394.1">
    <property type="nucleotide sequence ID" value="NZ_JAJOMB010000001.1"/>
</dbReference>
<protein>
    <recommendedName>
        <fullName evidence="2">DUF6745 domain-containing protein</fullName>
    </recommendedName>
</protein>
<name>A0A9X1N973_9ACTN</name>
<organism evidence="3 4">
    <name type="scientific">Kineosporia babensis</name>
    <dbReference type="NCBI Taxonomy" id="499548"/>
    <lineage>
        <taxon>Bacteria</taxon>
        <taxon>Bacillati</taxon>
        <taxon>Actinomycetota</taxon>
        <taxon>Actinomycetes</taxon>
        <taxon>Kineosporiales</taxon>
        <taxon>Kineosporiaceae</taxon>
        <taxon>Kineosporia</taxon>
    </lineage>
</organism>
<dbReference type="Proteomes" id="UP001138997">
    <property type="component" value="Unassembled WGS sequence"/>
</dbReference>
<comment type="caution">
    <text evidence="3">The sequence shown here is derived from an EMBL/GenBank/DDBJ whole genome shotgun (WGS) entry which is preliminary data.</text>
</comment>